<gene>
    <name evidence="2" type="ORF">GD597_00935</name>
</gene>
<comment type="caution">
    <text evidence="2">The sequence shown here is derived from an EMBL/GenBank/DDBJ whole genome shotgun (WGS) entry which is preliminary data.</text>
</comment>
<proteinExistence type="predicted"/>
<dbReference type="EMBL" id="WHPF01000001">
    <property type="protein sequence ID" value="NNV54002.1"/>
    <property type="molecule type" value="Genomic_DNA"/>
</dbReference>
<dbReference type="Proteomes" id="UP000598971">
    <property type="component" value="Unassembled WGS sequence"/>
</dbReference>
<dbReference type="AlphaFoldDB" id="A0A8J8JPU7"/>
<sequence>MTQEQPIKNASSAKQVPAAFYKWAYGFFVVAGLCWIIFSDDFMTGVSQLGIALIFDPFDQKVRWNNRPLYQRVWLIVHVFLVLGLFAYHLFA</sequence>
<evidence type="ECO:0000313" key="2">
    <source>
        <dbReference type="EMBL" id="NNV54002.1"/>
    </source>
</evidence>
<reference evidence="2" key="1">
    <citation type="submission" date="2019-10" db="EMBL/GenBank/DDBJ databases">
        <title>Draft genome sequence of Panacibacter sp. KCS-6.</title>
        <authorList>
            <person name="Yim K.J."/>
        </authorList>
    </citation>
    <scope>NUCLEOTIDE SEQUENCE</scope>
    <source>
        <strain evidence="2">KCS-6</strain>
    </source>
</reference>
<keyword evidence="1" id="KW-1133">Transmembrane helix</keyword>
<evidence type="ECO:0000313" key="3">
    <source>
        <dbReference type="Proteomes" id="UP000598971"/>
    </source>
</evidence>
<dbReference type="RefSeq" id="WP_171605736.1">
    <property type="nucleotide sequence ID" value="NZ_WHPF01000001.1"/>
</dbReference>
<name>A0A8J8JPU7_9BACT</name>
<keyword evidence="3" id="KW-1185">Reference proteome</keyword>
<evidence type="ECO:0000256" key="1">
    <source>
        <dbReference type="SAM" id="Phobius"/>
    </source>
</evidence>
<feature type="transmembrane region" description="Helical" evidence="1">
    <location>
        <begin position="20"/>
        <end position="38"/>
    </location>
</feature>
<keyword evidence="1" id="KW-0812">Transmembrane</keyword>
<protein>
    <submittedName>
        <fullName evidence="2">Uncharacterized protein</fullName>
    </submittedName>
</protein>
<feature type="transmembrane region" description="Helical" evidence="1">
    <location>
        <begin position="73"/>
        <end position="91"/>
    </location>
</feature>
<keyword evidence="1" id="KW-0472">Membrane</keyword>
<accession>A0A8J8JPU7</accession>
<organism evidence="2 3">
    <name type="scientific">Limnovirga soli</name>
    <dbReference type="NCBI Taxonomy" id="2656915"/>
    <lineage>
        <taxon>Bacteria</taxon>
        <taxon>Pseudomonadati</taxon>
        <taxon>Bacteroidota</taxon>
        <taxon>Chitinophagia</taxon>
        <taxon>Chitinophagales</taxon>
        <taxon>Chitinophagaceae</taxon>
        <taxon>Limnovirga</taxon>
    </lineage>
</organism>